<evidence type="ECO:0000256" key="10">
    <source>
        <dbReference type="RuleBase" id="RU003983"/>
    </source>
</evidence>
<proteinExistence type="inferred from homology"/>
<feature type="transmembrane region" description="Helical" evidence="12">
    <location>
        <begin position="179"/>
        <end position="195"/>
    </location>
</feature>
<dbReference type="GeneID" id="56078437"/>
<dbReference type="GO" id="GO:0006508">
    <property type="term" value="P:proteolysis"/>
    <property type="evidence" value="ECO:0007669"/>
    <property type="project" value="UniProtKB-KW"/>
</dbReference>
<keyword evidence="5 10" id="KW-0378">Hydrolase</keyword>
<keyword evidence="6 10" id="KW-0862">Zinc</keyword>
<comment type="cofactor">
    <cofactor evidence="10">
        <name>Zn(2+)</name>
        <dbReference type="ChEBI" id="CHEBI:29105"/>
    </cofactor>
    <text evidence="10">Binds 1 zinc ion per subunit.</text>
</comment>
<keyword evidence="2 10" id="KW-0645">Protease</keyword>
<dbReference type="GO" id="GO:0004222">
    <property type="term" value="F:metalloendopeptidase activity"/>
    <property type="evidence" value="ECO:0007669"/>
    <property type="project" value="InterPro"/>
</dbReference>
<keyword evidence="7 12" id="KW-1133">Transmembrane helix</keyword>
<dbReference type="Proteomes" id="UP000509667">
    <property type="component" value="Chromosome"/>
</dbReference>
<dbReference type="RefSeq" id="WP_179907724.1">
    <property type="nucleotide sequence ID" value="NZ_CP058910.1"/>
</dbReference>
<dbReference type="Gene3D" id="3.30.2010.10">
    <property type="entry name" value="Metalloproteases ('zincins'), catalytic domain"/>
    <property type="match status" value="1"/>
</dbReference>
<accession>A0A7D5SYE2</accession>
<feature type="domain" description="Peptidase M48" evidence="13">
    <location>
        <begin position="79"/>
        <end position="290"/>
    </location>
</feature>
<feature type="transmembrane region" description="Helical" evidence="12">
    <location>
        <begin position="202"/>
        <end position="220"/>
    </location>
</feature>
<keyword evidence="9 12" id="KW-0472">Membrane</keyword>
<evidence type="ECO:0000313" key="15">
    <source>
        <dbReference type="Proteomes" id="UP000509667"/>
    </source>
</evidence>
<dbReference type="InterPro" id="IPR050083">
    <property type="entry name" value="HtpX_protease"/>
</dbReference>
<evidence type="ECO:0000256" key="7">
    <source>
        <dbReference type="ARBA" id="ARBA00022989"/>
    </source>
</evidence>
<reference evidence="14 15" key="1">
    <citation type="submission" date="2020-07" db="EMBL/GenBank/DDBJ databases">
        <title>Halosimplex pelagicum sp. nov. and Halosimplex rubrum sp. nov., isolated from salted brown alga Laminaria, and emended description of the genus Halosimplex.</title>
        <authorList>
            <person name="Cui H."/>
        </authorList>
    </citation>
    <scope>NUCLEOTIDE SEQUENCE [LARGE SCALE GENOMIC DNA]</scope>
    <source>
        <strain evidence="14 15">R27</strain>
    </source>
</reference>
<keyword evidence="15" id="KW-1185">Reference proteome</keyword>
<sequence length="310" mass="31884">MSLTRRLDRAVGLPAAYRLVDAALVGLLVAALAVCYATGMAPTGVAAVALAAFGLEFGVSRVVTDGLLRGLELADEAPPRLRRIAAEMAAELGVAEPSVVVDRESAGGMNVLGDGDRTVLVAAAPLAERLADAALRAVVAHELAHRSLGHLHRVPLRAAVTHTVGLAAFWLVALRHLPPQVAAVAGGVFLVAGVARSNDINFLLYVLASAGVVVLVQALAARASRLEECHADDVAVAATSATDFCTGLYAVGALGDADDAVAGGSPFGARRTRLERLTAEHPSIESRLARYGHVPDEVAEGAGVERPADD</sequence>
<evidence type="ECO:0000313" key="14">
    <source>
        <dbReference type="EMBL" id="QLH77831.1"/>
    </source>
</evidence>
<dbReference type="GO" id="GO:0046872">
    <property type="term" value="F:metal ion binding"/>
    <property type="evidence" value="ECO:0007669"/>
    <property type="project" value="UniProtKB-KW"/>
</dbReference>
<evidence type="ECO:0000256" key="11">
    <source>
        <dbReference type="SAM" id="MobiDB-lite"/>
    </source>
</evidence>
<evidence type="ECO:0000256" key="5">
    <source>
        <dbReference type="ARBA" id="ARBA00022801"/>
    </source>
</evidence>
<evidence type="ECO:0000256" key="3">
    <source>
        <dbReference type="ARBA" id="ARBA00022692"/>
    </source>
</evidence>
<dbReference type="EMBL" id="CP058910">
    <property type="protein sequence ID" value="QLH77831.1"/>
    <property type="molecule type" value="Genomic_DNA"/>
</dbReference>
<protein>
    <submittedName>
        <fullName evidence="14">M48 family metalloprotease</fullName>
    </submittedName>
</protein>
<evidence type="ECO:0000256" key="8">
    <source>
        <dbReference type="ARBA" id="ARBA00023049"/>
    </source>
</evidence>
<evidence type="ECO:0000256" key="6">
    <source>
        <dbReference type="ARBA" id="ARBA00022833"/>
    </source>
</evidence>
<comment type="similarity">
    <text evidence="10">Belongs to the peptidase M48 family.</text>
</comment>
<keyword evidence="3 12" id="KW-0812">Transmembrane</keyword>
<gene>
    <name evidence="14" type="ORF">HZS55_11200</name>
</gene>
<evidence type="ECO:0000256" key="12">
    <source>
        <dbReference type="SAM" id="Phobius"/>
    </source>
</evidence>
<dbReference type="KEGG" id="hrr:HZS55_11200"/>
<name>A0A7D5SYE2_9EURY</name>
<evidence type="ECO:0000259" key="13">
    <source>
        <dbReference type="Pfam" id="PF01435"/>
    </source>
</evidence>
<dbReference type="InterPro" id="IPR001915">
    <property type="entry name" value="Peptidase_M48"/>
</dbReference>
<feature type="region of interest" description="Disordered" evidence="11">
    <location>
        <begin position="288"/>
        <end position="310"/>
    </location>
</feature>
<dbReference type="PANTHER" id="PTHR43221:SF2">
    <property type="entry name" value="PROTEASE HTPX HOMOLOG"/>
    <property type="match status" value="1"/>
</dbReference>
<evidence type="ECO:0000256" key="9">
    <source>
        <dbReference type="ARBA" id="ARBA00023136"/>
    </source>
</evidence>
<evidence type="ECO:0000256" key="2">
    <source>
        <dbReference type="ARBA" id="ARBA00022670"/>
    </source>
</evidence>
<dbReference type="PANTHER" id="PTHR43221">
    <property type="entry name" value="PROTEASE HTPX"/>
    <property type="match status" value="1"/>
</dbReference>
<dbReference type="OrthoDB" id="241935at2157"/>
<keyword evidence="8 10" id="KW-0482">Metalloprotease</keyword>
<evidence type="ECO:0000256" key="4">
    <source>
        <dbReference type="ARBA" id="ARBA00022723"/>
    </source>
</evidence>
<feature type="transmembrane region" description="Helical" evidence="12">
    <location>
        <begin position="20"/>
        <end position="39"/>
    </location>
</feature>
<organism evidence="14 15">
    <name type="scientific">Halosimplex rubrum</name>
    <dbReference type="NCBI Taxonomy" id="869889"/>
    <lineage>
        <taxon>Archaea</taxon>
        <taxon>Methanobacteriati</taxon>
        <taxon>Methanobacteriota</taxon>
        <taxon>Stenosarchaea group</taxon>
        <taxon>Halobacteria</taxon>
        <taxon>Halobacteriales</taxon>
        <taxon>Haloarculaceae</taxon>
        <taxon>Halosimplex</taxon>
    </lineage>
</organism>
<keyword evidence="4" id="KW-0479">Metal-binding</keyword>
<keyword evidence="1" id="KW-1003">Cell membrane</keyword>
<dbReference type="AlphaFoldDB" id="A0A7D5SYE2"/>
<dbReference type="Pfam" id="PF01435">
    <property type="entry name" value="Peptidase_M48"/>
    <property type="match status" value="1"/>
</dbReference>
<evidence type="ECO:0000256" key="1">
    <source>
        <dbReference type="ARBA" id="ARBA00022475"/>
    </source>
</evidence>